<dbReference type="PANTHER" id="PTHR43294:SF20">
    <property type="entry name" value="P-TYPE ATPASE"/>
    <property type="match status" value="1"/>
</dbReference>
<keyword evidence="7 8" id="KW-0472">Membrane</keyword>
<comment type="caution">
    <text evidence="10">The sequence shown here is derived from an EMBL/GenBank/DDBJ whole genome shotgun (WGS) entry which is preliminary data.</text>
</comment>
<evidence type="ECO:0000256" key="2">
    <source>
        <dbReference type="ARBA" id="ARBA00022692"/>
    </source>
</evidence>
<feature type="transmembrane region" description="Helical" evidence="8">
    <location>
        <begin position="1230"/>
        <end position="1250"/>
    </location>
</feature>
<evidence type="ECO:0000256" key="1">
    <source>
        <dbReference type="ARBA" id="ARBA00004141"/>
    </source>
</evidence>
<protein>
    <submittedName>
        <fullName evidence="10">P-type ATPase</fullName>
    </submittedName>
</protein>
<dbReference type="InterPro" id="IPR004014">
    <property type="entry name" value="ATPase_P-typ_cation-transptr_N"/>
</dbReference>
<dbReference type="SFLD" id="SFLDF00027">
    <property type="entry name" value="p-type_atpase"/>
    <property type="match status" value="1"/>
</dbReference>
<dbReference type="InterPro" id="IPR001757">
    <property type="entry name" value="P_typ_ATPase"/>
</dbReference>
<keyword evidence="6 8" id="KW-1133">Transmembrane helix</keyword>
<evidence type="ECO:0000259" key="9">
    <source>
        <dbReference type="SMART" id="SM00831"/>
    </source>
</evidence>
<dbReference type="GO" id="GO:0005391">
    <property type="term" value="F:P-type sodium:potassium-exchanging transporter activity"/>
    <property type="evidence" value="ECO:0007669"/>
    <property type="project" value="TreeGrafter"/>
</dbReference>
<dbReference type="AlphaFoldDB" id="A0AAD8PDV6"/>
<dbReference type="Proteomes" id="UP001230268">
    <property type="component" value="Unassembled WGS sequence"/>
</dbReference>
<keyword evidence="4" id="KW-0067">ATP-binding</keyword>
<dbReference type="Pfam" id="PF00689">
    <property type="entry name" value="Cation_ATPase_C"/>
    <property type="match status" value="2"/>
</dbReference>
<dbReference type="GO" id="GO:1902600">
    <property type="term" value="P:proton transmembrane transport"/>
    <property type="evidence" value="ECO:0007669"/>
    <property type="project" value="TreeGrafter"/>
</dbReference>
<evidence type="ECO:0000256" key="6">
    <source>
        <dbReference type="ARBA" id="ARBA00022989"/>
    </source>
</evidence>
<dbReference type="PRINTS" id="PR00119">
    <property type="entry name" value="CATATPASE"/>
</dbReference>
<reference evidence="10" key="1">
    <citation type="submission" date="2023-08" db="EMBL/GenBank/DDBJ databases">
        <title>Draft sequence of the Babesia gibsoni genome.</title>
        <authorList>
            <person name="Yamagishi J.Y."/>
            <person name="Xuan X.X."/>
        </authorList>
    </citation>
    <scope>NUCLEOTIDE SEQUENCE</scope>
    <source>
        <strain evidence="10">Azabu</strain>
    </source>
</reference>
<dbReference type="GO" id="GO:0005886">
    <property type="term" value="C:plasma membrane"/>
    <property type="evidence" value="ECO:0007669"/>
    <property type="project" value="TreeGrafter"/>
</dbReference>
<feature type="transmembrane region" description="Helical" evidence="8">
    <location>
        <begin position="1201"/>
        <end position="1224"/>
    </location>
</feature>
<feature type="transmembrane region" description="Helical" evidence="8">
    <location>
        <begin position="999"/>
        <end position="1022"/>
    </location>
</feature>
<dbReference type="SUPFAM" id="SSF81660">
    <property type="entry name" value="Metal cation-transporting ATPase, ATP-binding domain N"/>
    <property type="match status" value="1"/>
</dbReference>
<dbReference type="Pfam" id="PF00122">
    <property type="entry name" value="E1-E2_ATPase"/>
    <property type="match status" value="1"/>
</dbReference>
<comment type="subcellular location">
    <subcellularLocation>
        <location evidence="1">Membrane</location>
        <topology evidence="1">Multi-pass membrane protein</topology>
    </subcellularLocation>
</comment>
<feature type="transmembrane region" description="Helical" evidence="8">
    <location>
        <begin position="165"/>
        <end position="188"/>
    </location>
</feature>
<dbReference type="PROSITE" id="PS00154">
    <property type="entry name" value="ATPASE_E1_E2"/>
    <property type="match status" value="1"/>
</dbReference>
<dbReference type="SUPFAM" id="SSF81665">
    <property type="entry name" value="Calcium ATPase, transmembrane domain M"/>
    <property type="match status" value="1"/>
</dbReference>
<dbReference type="Gene3D" id="1.20.1110.10">
    <property type="entry name" value="Calcium-transporting ATPase, transmembrane domain"/>
    <property type="match status" value="2"/>
</dbReference>
<dbReference type="InterPro" id="IPR044492">
    <property type="entry name" value="P_typ_ATPase_HD_dom"/>
</dbReference>
<feature type="transmembrane region" description="Helical" evidence="8">
    <location>
        <begin position="354"/>
        <end position="377"/>
    </location>
</feature>
<dbReference type="InterPro" id="IPR059000">
    <property type="entry name" value="ATPase_P-type_domA"/>
</dbReference>
<evidence type="ECO:0000256" key="5">
    <source>
        <dbReference type="ARBA" id="ARBA00022967"/>
    </source>
</evidence>
<dbReference type="GO" id="GO:0016887">
    <property type="term" value="F:ATP hydrolysis activity"/>
    <property type="evidence" value="ECO:0007669"/>
    <property type="project" value="InterPro"/>
</dbReference>
<evidence type="ECO:0000256" key="7">
    <source>
        <dbReference type="ARBA" id="ARBA00023136"/>
    </source>
</evidence>
<dbReference type="Gene3D" id="3.40.1110.10">
    <property type="entry name" value="Calcium-transporting ATPase, cytoplasmic domain N"/>
    <property type="match status" value="1"/>
</dbReference>
<dbReference type="NCBIfam" id="TIGR01494">
    <property type="entry name" value="ATPase_P-type"/>
    <property type="match status" value="2"/>
</dbReference>
<dbReference type="GO" id="GO:0005524">
    <property type="term" value="F:ATP binding"/>
    <property type="evidence" value="ECO:0007669"/>
    <property type="project" value="UniProtKB-KW"/>
</dbReference>
<dbReference type="Pfam" id="PF13246">
    <property type="entry name" value="Cation_ATPase"/>
    <property type="match status" value="1"/>
</dbReference>
<dbReference type="GO" id="GO:0036376">
    <property type="term" value="P:sodium ion export across plasma membrane"/>
    <property type="evidence" value="ECO:0007669"/>
    <property type="project" value="TreeGrafter"/>
</dbReference>
<dbReference type="Pfam" id="PF00690">
    <property type="entry name" value="Cation_ATPase_N"/>
    <property type="match status" value="1"/>
</dbReference>
<dbReference type="Gene3D" id="2.70.150.10">
    <property type="entry name" value="Calcium-transporting ATPase, cytoplasmic transduction domain A"/>
    <property type="match status" value="1"/>
</dbReference>
<keyword evidence="5" id="KW-1278">Translocase</keyword>
<dbReference type="SMART" id="SM00831">
    <property type="entry name" value="Cation_ATPase_N"/>
    <property type="match status" value="1"/>
</dbReference>
<dbReference type="GO" id="GO:0030007">
    <property type="term" value="P:intracellular potassium ion homeostasis"/>
    <property type="evidence" value="ECO:0007669"/>
    <property type="project" value="TreeGrafter"/>
</dbReference>
<evidence type="ECO:0000256" key="8">
    <source>
        <dbReference type="SAM" id="Phobius"/>
    </source>
</evidence>
<keyword evidence="2 8" id="KW-0812">Transmembrane</keyword>
<dbReference type="InterPro" id="IPR006068">
    <property type="entry name" value="ATPase_P-typ_cation-transptr_C"/>
</dbReference>
<dbReference type="InterPro" id="IPR023298">
    <property type="entry name" value="ATPase_P-typ_TM_dom_sf"/>
</dbReference>
<organism evidence="10 11">
    <name type="scientific">Babesia gibsoni</name>
    <dbReference type="NCBI Taxonomy" id="33632"/>
    <lineage>
        <taxon>Eukaryota</taxon>
        <taxon>Sar</taxon>
        <taxon>Alveolata</taxon>
        <taxon>Apicomplexa</taxon>
        <taxon>Aconoidasida</taxon>
        <taxon>Piroplasmida</taxon>
        <taxon>Babesiidae</taxon>
        <taxon>Babesia</taxon>
    </lineage>
</organism>
<accession>A0AAD8PDV6</accession>
<dbReference type="Gene3D" id="3.40.50.1000">
    <property type="entry name" value="HAD superfamily/HAD-like"/>
    <property type="match status" value="1"/>
</dbReference>
<dbReference type="InterPro" id="IPR023299">
    <property type="entry name" value="ATPase_P-typ_cyto_dom_N"/>
</dbReference>
<dbReference type="FunFam" id="3.40.50.1000:FF:000028">
    <property type="entry name" value="Calcium-transporting P-type ATPase, putative"/>
    <property type="match status" value="1"/>
</dbReference>
<dbReference type="SFLD" id="SFLDG00002">
    <property type="entry name" value="C1.7:_P-type_atpase_like"/>
    <property type="match status" value="1"/>
</dbReference>
<evidence type="ECO:0000313" key="10">
    <source>
        <dbReference type="EMBL" id="KAK1443404.1"/>
    </source>
</evidence>
<feature type="domain" description="Cation-transporting P-type ATPase N-terminal" evidence="9">
    <location>
        <begin position="115"/>
        <end position="190"/>
    </location>
</feature>
<evidence type="ECO:0000313" key="11">
    <source>
        <dbReference type="Proteomes" id="UP001230268"/>
    </source>
</evidence>
<dbReference type="InterPro" id="IPR008250">
    <property type="entry name" value="ATPase_P-typ_transduc_dom_A_sf"/>
</dbReference>
<dbReference type="PANTHER" id="PTHR43294">
    <property type="entry name" value="SODIUM/POTASSIUM-TRANSPORTING ATPASE SUBUNIT ALPHA"/>
    <property type="match status" value="1"/>
</dbReference>
<dbReference type="SUPFAM" id="SSF81653">
    <property type="entry name" value="Calcium ATPase, transduction domain A"/>
    <property type="match status" value="1"/>
</dbReference>
<proteinExistence type="predicted"/>
<dbReference type="EMBL" id="JAVEPI010000002">
    <property type="protein sequence ID" value="KAK1443404.1"/>
    <property type="molecule type" value="Genomic_DNA"/>
</dbReference>
<dbReference type="GO" id="GO:1990573">
    <property type="term" value="P:potassium ion import across plasma membrane"/>
    <property type="evidence" value="ECO:0007669"/>
    <property type="project" value="TreeGrafter"/>
</dbReference>
<gene>
    <name evidence="10" type="ORF">BgAZ_202800</name>
</gene>
<sequence length="1264" mass="138926">MAVDKEDNCTSARDELRIHLDPNHLSYETNDAQQNWDEAPGGIMGSISHAISRTMGSTFNANFADIVEMQVVAKLSQNRLMAEDVIEIARFTDESMVEKAKEKIQLEQPTSGRSHYATSAIEVIMGEFGLNDLTTGLTKAQCELNEELYGRNILEASKRLPKWRVFAAQFANFVVLMLLSAAIASLALGNYIEGAIIIVIVNVNAALATYMEESAADALEKLAQMSSPTTTVIRDGETMEIESKRVVPGDVVILKMGDTVPADCRLFEVCEVKVNEALLTGESDAVRKQLVAADLDSPFSTNLCFASTSITAGSAKAVVVKTGMETQVGCIAKQLQAATHRSTMTPLQLGLNKLGGIIGIISIGILITIVLVAVFSGYEDPTRPETNRILSIVLLAVGFAVSSIPEGLPMVVTISLSLGAKDMARRNANIRKLPAVETLGCCSIICSDKTGTLTEGKMTATTIITFNSVGGDCTSEELLLFPTLGFNPFGGIFKKENLTEGLKADLLEMAKQEVPFDKVKENLCSAKNKSAVSRQVKACLLSAYLNSRGTKIERNENHTDWKGVGNMTECPLIVAAAKAGIGKTVNPDDKTCSDYPSIDALEVPFNSSRKMMCTVHKLKVKNRFADIDLTSDGTTYTHVATIKGAPDMLFKHISATIKRDNDSCTIDWNMDINESSKIMEKFLKANDELSSRALRVLMVGMFPLTDTDVESLKRCDDSDQRLTWLLTGKGMGGCQLVLLGFIGSLDPPRFGVRDAINTCGKAGVRVIMITGDQKATATAIAQEIGLFDQFDYLADAKSGAIECNSLHVNGEHFREYLPDDIIDGYTSKASVFCRAQPEDKVVIVESLKRQGYLTAMTGDGVNDAPALKAANIGIAMGINGTDVAKGAADMVLLDDNFCTIVNSIESGRTIYANIQKFVCFLLGTNIGEILYLTTSIMMRTLPPVEALQILYLNFVTDGCPAVALSREPPEEYTMTTKPRPPKQPIMTLDWWIYGNLPHAIFEAMMVICSIIIALYVSTGVIFMQDLRNQCSTVTLNDASGNCHDFIYFCKSYEYRVGFNYIGWVTNISYFDLRHQKMRSFLGAMKGRAEVISPNDPEIFEDVAKRFEPFTKEGVPPMYKDTLERDEHGWFRPKAGTIVENGNATPLGAAPPGFWNITVKKSTEARTVSFLTAVFCEVFRAYTVRSWEYFYKVFNRTPEMHIACSISIMATLVLPFIPVVNLLMHLLPICWWKILMATGFAFLTVLLDEFVPKFLYKRKMKRAEA</sequence>
<dbReference type="SFLD" id="SFLDS00003">
    <property type="entry name" value="Haloacid_Dehalogenase"/>
    <property type="match status" value="1"/>
</dbReference>
<dbReference type="InterPro" id="IPR023214">
    <property type="entry name" value="HAD_sf"/>
</dbReference>
<dbReference type="InterPro" id="IPR050510">
    <property type="entry name" value="Cation_transp_ATPase_P-type"/>
</dbReference>
<keyword evidence="11" id="KW-1185">Reference proteome</keyword>
<dbReference type="InterPro" id="IPR036412">
    <property type="entry name" value="HAD-like_sf"/>
</dbReference>
<evidence type="ECO:0000256" key="4">
    <source>
        <dbReference type="ARBA" id="ARBA00022840"/>
    </source>
</evidence>
<feature type="transmembrane region" description="Helical" evidence="8">
    <location>
        <begin position="389"/>
        <end position="416"/>
    </location>
</feature>
<dbReference type="GO" id="GO:0006883">
    <property type="term" value="P:intracellular sodium ion homeostasis"/>
    <property type="evidence" value="ECO:0007669"/>
    <property type="project" value="TreeGrafter"/>
</dbReference>
<keyword evidence="3" id="KW-0547">Nucleotide-binding</keyword>
<dbReference type="SUPFAM" id="SSF56784">
    <property type="entry name" value="HAD-like"/>
    <property type="match status" value="1"/>
</dbReference>
<dbReference type="InterPro" id="IPR018303">
    <property type="entry name" value="ATPase_P-typ_P_site"/>
</dbReference>
<evidence type="ECO:0000256" key="3">
    <source>
        <dbReference type="ARBA" id="ARBA00022741"/>
    </source>
</evidence>
<name>A0AAD8PDV6_BABGI</name>